<dbReference type="GeneID" id="89926670"/>
<feature type="compositionally biased region" description="Basic and acidic residues" evidence="2">
    <location>
        <begin position="131"/>
        <end position="152"/>
    </location>
</feature>
<organism evidence="3 4">
    <name type="scientific">Saxophila tyrrhenica</name>
    <dbReference type="NCBI Taxonomy" id="1690608"/>
    <lineage>
        <taxon>Eukaryota</taxon>
        <taxon>Fungi</taxon>
        <taxon>Dikarya</taxon>
        <taxon>Ascomycota</taxon>
        <taxon>Pezizomycotina</taxon>
        <taxon>Dothideomycetes</taxon>
        <taxon>Dothideomycetidae</taxon>
        <taxon>Mycosphaerellales</taxon>
        <taxon>Extremaceae</taxon>
        <taxon>Saxophila</taxon>
    </lineage>
</organism>
<feature type="compositionally biased region" description="Polar residues" evidence="2">
    <location>
        <begin position="110"/>
        <end position="125"/>
    </location>
</feature>
<feature type="compositionally biased region" description="Pro residues" evidence="2">
    <location>
        <begin position="400"/>
        <end position="410"/>
    </location>
</feature>
<keyword evidence="1" id="KW-0175">Coiled coil</keyword>
<feature type="coiled-coil region" evidence="1">
    <location>
        <begin position="304"/>
        <end position="349"/>
    </location>
</feature>
<dbReference type="EMBL" id="JAVRRT010000008">
    <property type="protein sequence ID" value="KAK5169353.1"/>
    <property type="molecule type" value="Genomic_DNA"/>
</dbReference>
<feature type="compositionally biased region" description="Low complexity" evidence="2">
    <location>
        <begin position="87"/>
        <end position="109"/>
    </location>
</feature>
<reference evidence="3 4" key="1">
    <citation type="submission" date="2023-08" db="EMBL/GenBank/DDBJ databases">
        <title>Black Yeasts Isolated from many extreme environments.</title>
        <authorList>
            <person name="Coleine C."/>
            <person name="Stajich J.E."/>
            <person name="Selbmann L."/>
        </authorList>
    </citation>
    <scope>NUCLEOTIDE SEQUENCE [LARGE SCALE GENOMIC DNA]</scope>
    <source>
        <strain evidence="3 4">CCFEE 5935</strain>
    </source>
</reference>
<accession>A0AAV9P8Z4</accession>
<name>A0AAV9P8Z4_9PEZI</name>
<keyword evidence="4" id="KW-1185">Reference proteome</keyword>
<evidence type="ECO:0000313" key="4">
    <source>
        <dbReference type="Proteomes" id="UP001337655"/>
    </source>
</evidence>
<feature type="region of interest" description="Disordered" evidence="2">
    <location>
        <begin position="400"/>
        <end position="426"/>
    </location>
</feature>
<dbReference type="RefSeq" id="XP_064658699.1">
    <property type="nucleotide sequence ID" value="XM_064802574.1"/>
</dbReference>
<dbReference type="AlphaFoldDB" id="A0AAV9P8Z4"/>
<evidence type="ECO:0000256" key="1">
    <source>
        <dbReference type="SAM" id="Coils"/>
    </source>
</evidence>
<protein>
    <submittedName>
        <fullName evidence="3">Uncharacterized protein</fullName>
    </submittedName>
</protein>
<feature type="region of interest" description="Disordered" evidence="2">
    <location>
        <begin position="25"/>
        <end position="157"/>
    </location>
</feature>
<sequence>MSKRPPTTDVPDQLGLLRDLFDELRDLSDDKESDDEPYSPSYREHEDSLEPSVKPFFSRGSDSSVERLSQILDEFSRSRASQEDTPGVVSCAGDSSSSGTAGSSSPDSTNATQLSTASHSNSNIGNKRGRDKQDDWQDEDGERRPNQRRSQEADVATSSDNKYCERIQCISEGCRGLTPSISEWLYALHPWLFCDEADNFDRRKLESCHGIFLCSRCWQTKGATRLEARDHQCFESLCVCTKGQPALENGLGLPPVSHRKTPHSCEEGKKALKEAQYSYICRLLRVPEREFVFSKKVWHTNEKSRKTERSRKEIEQDIATLLQRSQQSYADIEKQLATARQEIKKLRSNAKGCEVVILQFAERLCEHRNAVGVPRSCRMLIAEHAPDILEVVDGLKPAPPLQCQPPPPHIIPNAPQGQQQQPQADGLADMDWQNLDFDDFLNG</sequence>
<dbReference type="Proteomes" id="UP001337655">
    <property type="component" value="Unassembled WGS sequence"/>
</dbReference>
<evidence type="ECO:0000256" key="2">
    <source>
        <dbReference type="SAM" id="MobiDB-lite"/>
    </source>
</evidence>
<feature type="compositionally biased region" description="Low complexity" evidence="2">
    <location>
        <begin position="411"/>
        <end position="423"/>
    </location>
</feature>
<comment type="caution">
    <text evidence="3">The sequence shown here is derived from an EMBL/GenBank/DDBJ whole genome shotgun (WGS) entry which is preliminary data.</text>
</comment>
<evidence type="ECO:0000313" key="3">
    <source>
        <dbReference type="EMBL" id="KAK5169353.1"/>
    </source>
</evidence>
<proteinExistence type="predicted"/>
<gene>
    <name evidence="3" type="ORF">LTR77_005328</name>
</gene>